<accession>A0A239PR57</accession>
<dbReference type="InterPro" id="IPR032816">
    <property type="entry name" value="VTT_dom"/>
</dbReference>
<keyword evidence="1" id="KW-0812">Transmembrane</keyword>
<proteinExistence type="predicted"/>
<evidence type="ECO:0000256" key="1">
    <source>
        <dbReference type="SAM" id="Phobius"/>
    </source>
</evidence>
<dbReference type="Pfam" id="PF09335">
    <property type="entry name" value="VTT_dom"/>
    <property type="match status" value="1"/>
</dbReference>
<keyword evidence="1" id="KW-1133">Transmembrane helix</keyword>
<feature type="transmembrane region" description="Helical" evidence="1">
    <location>
        <begin position="52"/>
        <end position="73"/>
    </location>
</feature>
<dbReference type="GO" id="GO:0005886">
    <property type="term" value="C:plasma membrane"/>
    <property type="evidence" value="ECO:0007669"/>
    <property type="project" value="TreeGrafter"/>
</dbReference>
<dbReference type="RefSeq" id="WP_089343561.1">
    <property type="nucleotide sequence ID" value="NZ_CP067129.1"/>
</dbReference>
<keyword evidence="4" id="KW-1185">Reference proteome</keyword>
<feature type="transmembrane region" description="Helical" evidence="1">
    <location>
        <begin position="171"/>
        <end position="191"/>
    </location>
</feature>
<organism evidence="3 4">
    <name type="scientific">Paracoccus seriniphilus</name>
    <dbReference type="NCBI Taxonomy" id="184748"/>
    <lineage>
        <taxon>Bacteria</taxon>
        <taxon>Pseudomonadati</taxon>
        <taxon>Pseudomonadota</taxon>
        <taxon>Alphaproteobacteria</taxon>
        <taxon>Rhodobacterales</taxon>
        <taxon>Paracoccaceae</taxon>
        <taxon>Paracoccus</taxon>
    </lineage>
</organism>
<dbReference type="Proteomes" id="UP000198307">
    <property type="component" value="Unassembled WGS sequence"/>
</dbReference>
<dbReference type="OrthoDB" id="9810270at2"/>
<feature type="domain" description="VTT" evidence="2">
    <location>
        <begin position="51"/>
        <end position="155"/>
    </location>
</feature>
<protein>
    <submittedName>
        <fullName evidence="3">Membrane protein YqaA, SNARE-associated domain</fullName>
    </submittedName>
</protein>
<dbReference type="InterPro" id="IPR051311">
    <property type="entry name" value="DedA_domain"/>
</dbReference>
<name>A0A239PR57_9RHOB</name>
<dbReference type="EMBL" id="FZQB01000003">
    <property type="protein sequence ID" value="SNT72779.1"/>
    <property type="molecule type" value="Genomic_DNA"/>
</dbReference>
<sequence>MLRRLYDWTMGLAAHRHAMPALFGISFIESSVFPIPPDVLMIPMVLARRARAMAIAFIATFGSVLGAMLGYWIGAALMDSVGQWVLSAYGKQEAYEVLSARFNEYGGWAVLFAALTPFPFKVITIFSGAVALPLPLFLLATVLGRAARFFVVAGLLWRFGPPIRDFIERRLGLVFTVFMVCLIGGFVALRYL</sequence>
<evidence type="ECO:0000313" key="3">
    <source>
        <dbReference type="EMBL" id="SNT72779.1"/>
    </source>
</evidence>
<keyword evidence="1" id="KW-0472">Membrane</keyword>
<dbReference type="PANTHER" id="PTHR42709">
    <property type="entry name" value="ALKALINE PHOSPHATASE LIKE PROTEIN"/>
    <property type="match status" value="1"/>
</dbReference>
<dbReference type="PANTHER" id="PTHR42709:SF11">
    <property type="entry name" value="DEDA FAMILY PROTEIN"/>
    <property type="match status" value="1"/>
</dbReference>
<dbReference type="AlphaFoldDB" id="A0A239PR57"/>
<reference evidence="3 4" key="1">
    <citation type="submission" date="2017-07" db="EMBL/GenBank/DDBJ databases">
        <authorList>
            <person name="Sun Z.S."/>
            <person name="Albrecht U."/>
            <person name="Echele G."/>
            <person name="Lee C.C."/>
        </authorList>
    </citation>
    <scope>NUCLEOTIDE SEQUENCE [LARGE SCALE GENOMIC DNA]</scope>
    <source>
        <strain evidence="3 4">DSM 14827</strain>
    </source>
</reference>
<gene>
    <name evidence="3" type="ORF">SAMN05444959_103281</name>
</gene>
<evidence type="ECO:0000259" key="2">
    <source>
        <dbReference type="Pfam" id="PF09335"/>
    </source>
</evidence>
<evidence type="ECO:0000313" key="4">
    <source>
        <dbReference type="Proteomes" id="UP000198307"/>
    </source>
</evidence>